<feature type="region of interest" description="Disordered" evidence="1">
    <location>
        <begin position="1"/>
        <end position="56"/>
    </location>
</feature>
<accession>A0ABV8TUV4</accession>
<comment type="caution">
    <text evidence="2">The sequence shown here is derived from an EMBL/GenBank/DDBJ whole genome shotgun (WGS) entry which is preliminary data.</text>
</comment>
<dbReference type="RefSeq" id="WP_380618294.1">
    <property type="nucleotide sequence ID" value="NZ_JBHSDK010000007.1"/>
</dbReference>
<evidence type="ECO:0000256" key="1">
    <source>
        <dbReference type="SAM" id="MobiDB-lite"/>
    </source>
</evidence>
<feature type="compositionally biased region" description="Basic and acidic residues" evidence="1">
    <location>
        <begin position="1"/>
        <end position="10"/>
    </location>
</feature>
<evidence type="ECO:0000313" key="2">
    <source>
        <dbReference type="EMBL" id="MFC4334515.1"/>
    </source>
</evidence>
<proteinExistence type="predicted"/>
<reference evidence="3" key="1">
    <citation type="journal article" date="2019" name="Int. J. Syst. Evol. Microbiol.">
        <title>The Global Catalogue of Microorganisms (GCM) 10K type strain sequencing project: providing services to taxonomists for standard genome sequencing and annotation.</title>
        <authorList>
            <consortium name="The Broad Institute Genomics Platform"/>
            <consortium name="The Broad Institute Genome Sequencing Center for Infectious Disease"/>
            <person name="Wu L."/>
            <person name="Ma J."/>
        </authorList>
    </citation>
    <scope>NUCLEOTIDE SEQUENCE [LARGE SCALE GENOMIC DNA]</scope>
    <source>
        <strain evidence="3">IBRC-M 10908</strain>
    </source>
</reference>
<dbReference type="EMBL" id="JBHSDK010000007">
    <property type="protein sequence ID" value="MFC4334515.1"/>
    <property type="molecule type" value="Genomic_DNA"/>
</dbReference>
<protein>
    <submittedName>
        <fullName evidence="2">Uncharacterized protein</fullName>
    </submittedName>
</protein>
<evidence type="ECO:0000313" key="3">
    <source>
        <dbReference type="Proteomes" id="UP001595823"/>
    </source>
</evidence>
<gene>
    <name evidence="2" type="ORF">ACFPET_04805</name>
</gene>
<organism evidence="2 3">
    <name type="scientific">Salininema proteolyticum</name>
    <dbReference type="NCBI Taxonomy" id="1607685"/>
    <lineage>
        <taxon>Bacteria</taxon>
        <taxon>Bacillati</taxon>
        <taxon>Actinomycetota</taxon>
        <taxon>Actinomycetes</taxon>
        <taxon>Glycomycetales</taxon>
        <taxon>Glycomycetaceae</taxon>
        <taxon>Salininema</taxon>
    </lineage>
</organism>
<dbReference type="Proteomes" id="UP001595823">
    <property type="component" value="Unassembled WGS sequence"/>
</dbReference>
<feature type="compositionally biased region" description="Pro residues" evidence="1">
    <location>
        <begin position="41"/>
        <end position="56"/>
    </location>
</feature>
<name>A0ABV8TUV4_9ACTN</name>
<keyword evidence="3" id="KW-1185">Reference proteome</keyword>
<sequence>MQDDQQREPVSRSTVRPISGPDEEQDGSIALRLPDWDLVPPVEPLRRPPTSPDGTR</sequence>